<evidence type="ECO:0000256" key="5">
    <source>
        <dbReference type="ARBA" id="ARBA00023288"/>
    </source>
</evidence>
<reference evidence="8 9" key="1">
    <citation type="submission" date="2019-05" db="EMBL/GenBank/DDBJ databases">
        <title>Thiomicrorhabdus sediminis sp. nov, a novel sulfur-oxidizing bacterium isolated from coastal sediment.</title>
        <authorList>
            <person name="Liu X."/>
        </authorList>
    </citation>
    <scope>NUCLEOTIDE SEQUENCE [LARGE SCALE GENOMIC DNA]</scope>
    <source>
        <strain evidence="8 9">G1</strain>
    </source>
</reference>
<comment type="subunit">
    <text evidence="6">Part of the Bam complex.</text>
</comment>
<protein>
    <recommendedName>
        <fullName evidence="6">Outer membrane protein assembly factor BamD</fullName>
    </recommendedName>
</protein>
<dbReference type="Proteomes" id="UP000304864">
    <property type="component" value="Chromosome"/>
</dbReference>
<keyword evidence="4 6" id="KW-0998">Cell outer membrane</keyword>
<comment type="similarity">
    <text evidence="6">Belongs to the BamD family.</text>
</comment>
<accession>A0A4P9K4Y6</accession>
<dbReference type="PROSITE" id="PS51257">
    <property type="entry name" value="PROKAR_LIPOPROTEIN"/>
    <property type="match status" value="1"/>
</dbReference>
<dbReference type="InterPro" id="IPR039565">
    <property type="entry name" value="BamD-like"/>
</dbReference>
<keyword evidence="3 6" id="KW-0564">Palmitate</keyword>
<evidence type="ECO:0000256" key="1">
    <source>
        <dbReference type="ARBA" id="ARBA00022729"/>
    </source>
</evidence>
<dbReference type="GO" id="GO:0051205">
    <property type="term" value="P:protein insertion into membrane"/>
    <property type="evidence" value="ECO:0007669"/>
    <property type="project" value="UniProtKB-UniRule"/>
</dbReference>
<dbReference type="CDD" id="cd15830">
    <property type="entry name" value="BamD"/>
    <property type="match status" value="1"/>
</dbReference>
<keyword evidence="9" id="KW-1185">Reference proteome</keyword>
<dbReference type="GO" id="GO:0043165">
    <property type="term" value="P:Gram-negative-bacterium-type cell outer membrane assembly"/>
    <property type="evidence" value="ECO:0007669"/>
    <property type="project" value="UniProtKB-UniRule"/>
</dbReference>
<keyword evidence="1 6" id="KW-0732">Signal</keyword>
<keyword evidence="5 6" id="KW-0449">Lipoprotein</keyword>
<dbReference type="HAMAP" id="MF_00922">
    <property type="entry name" value="OM_assembly_BamD"/>
    <property type="match status" value="1"/>
</dbReference>
<dbReference type="OrthoDB" id="9779191at2"/>
<dbReference type="KEGG" id="thig:FE785_04935"/>
<evidence type="ECO:0000256" key="4">
    <source>
        <dbReference type="ARBA" id="ARBA00023237"/>
    </source>
</evidence>
<dbReference type="PANTHER" id="PTHR37423:SF1">
    <property type="entry name" value="OUTER MEMBRANE PROTEIN ASSEMBLY FACTOR BAMD"/>
    <property type="match status" value="1"/>
</dbReference>
<dbReference type="PANTHER" id="PTHR37423">
    <property type="entry name" value="SOLUBLE LYTIC MUREIN TRANSGLYCOSYLASE-RELATED"/>
    <property type="match status" value="1"/>
</dbReference>
<dbReference type="Gene3D" id="1.25.40.10">
    <property type="entry name" value="Tetratricopeptide repeat domain"/>
    <property type="match status" value="1"/>
</dbReference>
<organism evidence="8 9">
    <name type="scientific">Thiomicrorhabdus sediminis</name>
    <dbReference type="NCBI Taxonomy" id="2580412"/>
    <lineage>
        <taxon>Bacteria</taxon>
        <taxon>Pseudomonadati</taxon>
        <taxon>Pseudomonadota</taxon>
        <taxon>Gammaproteobacteria</taxon>
        <taxon>Thiotrichales</taxon>
        <taxon>Piscirickettsiaceae</taxon>
        <taxon>Thiomicrorhabdus</taxon>
    </lineage>
</organism>
<keyword evidence="2 6" id="KW-0472">Membrane</keyword>
<name>A0A4P9K4Y6_9GAMM</name>
<sequence>MKKTLLPLIFIAALGLQGCSSLSSLIEKPDEEKTVEEFYVDATEAFQNQDWEIAILNYEKLKSFYPYGPYAEQTHLELAYAYYRYDEPESAILELEEFIRIFPKHKQLAYAYYLKALAADSVVRSWLDNFITDPATRDVKSAKRAYQYYTDVLNRFPDSQYATVSSKRLIILRNQMARHEYKVAQFYMDKQAYLAAANRGKYILENYPQAAVTMKTLQMMQLAYAKLGMTDNLADVQKVYEINQSDDIYVIDADFKTEPPASAGNADKQSKKQDESWWSSMTSWVSDLF</sequence>
<evidence type="ECO:0000256" key="3">
    <source>
        <dbReference type="ARBA" id="ARBA00023139"/>
    </source>
</evidence>
<dbReference type="NCBIfam" id="TIGR03302">
    <property type="entry name" value="OM_YfiO"/>
    <property type="match status" value="1"/>
</dbReference>
<evidence type="ECO:0000259" key="7">
    <source>
        <dbReference type="Pfam" id="PF13525"/>
    </source>
</evidence>
<comment type="subcellular location">
    <subcellularLocation>
        <location evidence="6">Cell outer membrane</location>
        <topology evidence="6">Lipid-anchor</topology>
    </subcellularLocation>
</comment>
<dbReference type="InterPro" id="IPR017689">
    <property type="entry name" value="BamD"/>
</dbReference>
<dbReference type="RefSeq" id="WP_138564699.1">
    <property type="nucleotide sequence ID" value="NZ_CP040602.1"/>
</dbReference>
<dbReference type="GO" id="GO:1990063">
    <property type="term" value="C:Bam protein complex"/>
    <property type="evidence" value="ECO:0007669"/>
    <property type="project" value="TreeGrafter"/>
</dbReference>
<evidence type="ECO:0000256" key="2">
    <source>
        <dbReference type="ARBA" id="ARBA00023136"/>
    </source>
</evidence>
<gene>
    <name evidence="6" type="primary">bamD</name>
    <name evidence="8" type="ORF">FE785_04935</name>
</gene>
<feature type="domain" description="Outer membrane lipoprotein BamD-like" evidence="7">
    <location>
        <begin position="32"/>
        <end position="234"/>
    </location>
</feature>
<evidence type="ECO:0000313" key="8">
    <source>
        <dbReference type="EMBL" id="QCU90022.1"/>
    </source>
</evidence>
<dbReference type="SUPFAM" id="SSF48452">
    <property type="entry name" value="TPR-like"/>
    <property type="match status" value="1"/>
</dbReference>
<dbReference type="EMBL" id="CP040602">
    <property type="protein sequence ID" value="QCU90022.1"/>
    <property type="molecule type" value="Genomic_DNA"/>
</dbReference>
<dbReference type="InterPro" id="IPR011990">
    <property type="entry name" value="TPR-like_helical_dom_sf"/>
</dbReference>
<evidence type="ECO:0000256" key="6">
    <source>
        <dbReference type="HAMAP-Rule" id="MF_00922"/>
    </source>
</evidence>
<dbReference type="AlphaFoldDB" id="A0A4P9K4Y6"/>
<comment type="function">
    <text evidence="6">Part of the outer membrane protein assembly complex, which is involved in assembly and insertion of beta-barrel proteins into the outer membrane.</text>
</comment>
<dbReference type="Pfam" id="PF13525">
    <property type="entry name" value="YfiO"/>
    <property type="match status" value="1"/>
</dbReference>
<proteinExistence type="inferred from homology"/>
<evidence type="ECO:0000313" key="9">
    <source>
        <dbReference type="Proteomes" id="UP000304864"/>
    </source>
</evidence>